<organism evidence="1 2">
    <name type="scientific">Cobetia crustatorum</name>
    <dbReference type="NCBI Taxonomy" id="553385"/>
    <lineage>
        <taxon>Bacteria</taxon>
        <taxon>Pseudomonadati</taxon>
        <taxon>Pseudomonadota</taxon>
        <taxon>Gammaproteobacteria</taxon>
        <taxon>Oceanospirillales</taxon>
        <taxon>Halomonadaceae</taxon>
        <taxon>Cobetia</taxon>
    </lineage>
</organism>
<accession>A0A558HG26</accession>
<dbReference type="EMBL" id="VNFH01000011">
    <property type="protein sequence ID" value="TVU68081.1"/>
    <property type="molecule type" value="Genomic_DNA"/>
</dbReference>
<evidence type="ECO:0000313" key="2">
    <source>
        <dbReference type="Proteomes" id="UP000319941"/>
    </source>
</evidence>
<name>A0A558HG26_9GAMM</name>
<keyword evidence="2" id="KW-1185">Reference proteome</keyword>
<dbReference type="AlphaFoldDB" id="A0A558HG26"/>
<reference evidence="1 2" key="1">
    <citation type="submission" date="2019-07" db="EMBL/GenBank/DDBJ databases">
        <title>Diversity of Bacteria from Kongsfjorden, Arctic.</title>
        <authorList>
            <person name="Yu Y."/>
        </authorList>
    </citation>
    <scope>NUCLEOTIDE SEQUENCE [LARGE SCALE GENOMIC DNA]</scope>
    <source>
        <strain evidence="1 2">SM1923</strain>
    </source>
</reference>
<comment type="caution">
    <text evidence="1">The sequence shown here is derived from an EMBL/GenBank/DDBJ whole genome shotgun (WGS) entry which is preliminary data.</text>
</comment>
<dbReference type="OrthoDB" id="6169963at2"/>
<dbReference type="RefSeq" id="WP_144727958.1">
    <property type="nucleotide sequence ID" value="NZ_CAWOWR010000013.1"/>
</dbReference>
<gene>
    <name evidence="1" type="ORF">FQP86_14920</name>
</gene>
<evidence type="ECO:0000313" key="1">
    <source>
        <dbReference type="EMBL" id="TVU68081.1"/>
    </source>
</evidence>
<proteinExistence type="predicted"/>
<dbReference type="Proteomes" id="UP000319941">
    <property type="component" value="Unassembled WGS sequence"/>
</dbReference>
<sequence length="103" mass="11660">MTTTNASVVDSMAHQAGRLCKAKGFHRYLDQAKRTRHGIHHNALPDGSHQLEDATDFIHKACGVQANSEIDHNEKAAHMLRRIITDYRRWQSARGLAQREAMT</sequence>
<protein>
    <submittedName>
        <fullName evidence="1">Uncharacterized protein</fullName>
    </submittedName>
</protein>